<dbReference type="InterPro" id="IPR017930">
    <property type="entry name" value="Myb_dom"/>
</dbReference>
<reference evidence="6 7" key="1">
    <citation type="submission" date="2019-01" db="EMBL/GenBank/DDBJ databases">
        <title>Sequencing of cultivated peanut Arachis hypogaea provides insights into genome evolution and oil improvement.</title>
        <authorList>
            <person name="Chen X."/>
        </authorList>
    </citation>
    <scope>NUCLEOTIDE SEQUENCE [LARGE SCALE GENOMIC DNA]</scope>
    <source>
        <strain evidence="7">cv. Fuhuasheng</strain>
        <tissue evidence="6">Leaves</tissue>
    </source>
</reference>
<dbReference type="EMBL" id="SDMP01000015">
    <property type="protein sequence ID" value="RYR08513.1"/>
    <property type="molecule type" value="Genomic_DNA"/>
</dbReference>
<dbReference type="SUPFAM" id="SSF46689">
    <property type="entry name" value="Homeodomain-like"/>
    <property type="match status" value="1"/>
</dbReference>
<dbReference type="STRING" id="3818.A0A444Z2U8"/>
<dbReference type="GO" id="GO:0005634">
    <property type="term" value="C:nucleus"/>
    <property type="evidence" value="ECO:0007669"/>
    <property type="project" value="UniProtKB-SubCell"/>
</dbReference>
<keyword evidence="2" id="KW-0539">Nucleus</keyword>
<dbReference type="PANTHER" id="PTHR44042:SF54">
    <property type="entry name" value="MYB-LIKE DNA-BINDING DOMAIN, SHAQKYF CLASS PROTEIN"/>
    <property type="match status" value="1"/>
</dbReference>
<sequence>MNLLFLMGLSKYGRGRWSKIARHYLHNKTPQQVQSYANRFFSHLPPPPSSSDQHTFTTLEEETHPHHQHTLPPEMSQLRKRSCFFRRRKSIMNSLLLEKPILLSPTRR</sequence>
<evidence type="ECO:0000259" key="4">
    <source>
        <dbReference type="PROSITE" id="PS51293"/>
    </source>
</evidence>
<dbReference type="CDD" id="cd00167">
    <property type="entry name" value="SANT"/>
    <property type="match status" value="1"/>
</dbReference>
<name>A0A444Z2U8_ARAHY</name>
<evidence type="ECO:0000313" key="6">
    <source>
        <dbReference type="EMBL" id="RYR08513.1"/>
    </source>
</evidence>
<dbReference type="AlphaFoldDB" id="A0A444Z2U8"/>
<dbReference type="PROSITE" id="PS51294">
    <property type="entry name" value="HTH_MYB"/>
    <property type="match status" value="1"/>
</dbReference>
<keyword evidence="7" id="KW-1185">Reference proteome</keyword>
<dbReference type="InterPro" id="IPR009057">
    <property type="entry name" value="Homeodomain-like_sf"/>
</dbReference>
<organism evidence="6 7">
    <name type="scientific">Arachis hypogaea</name>
    <name type="common">Peanut</name>
    <dbReference type="NCBI Taxonomy" id="3818"/>
    <lineage>
        <taxon>Eukaryota</taxon>
        <taxon>Viridiplantae</taxon>
        <taxon>Streptophyta</taxon>
        <taxon>Embryophyta</taxon>
        <taxon>Tracheophyta</taxon>
        <taxon>Spermatophyta</taxon>
        <taxon>Magnoliopsida</taxon>
        <taxon>eudicotyledons</taxon>
        <taxon>Gunneridae</taxon>
        <taxon>Pentapetalae</taxon>
        <taxon>rosids</taxon>
        <taxon>fabids</taxon>
        <taxon>Fabales</taxon>
        <taxon>Fabaceae</taxon>
        <taxon>Papilionoideae</taxon>
        <taxon>50 kb inversion clade</taxon>
        <taxon>dalbergioids sensu lato</taxon>
        <taxon>Dalbergieae</taxon>
        <taxon>Pterocarpus clade</taxon>
        <taxon>Arachis</taxon>
    </lineage>
</organism>
<evidence type="ECO:0000256" key="1">
    <source>
        <dbReference type="ARBA" id="ARBA00004123"/>
    </source>
</evidence>
<dbReference type="Proteomes" id="UP000289738">
    <property type="component" value="Chromosome B05"/>
</dbReference>
<evidence type="ECO:0000256" key="2">
    <source>
        <dbReference type="ARBA" id="ARBA00023242"/>
    </source>
</evidence>
<dbReference type="Gene3D" id="1.10.10.60">
    <property type="entry name" value="Homeodomain-like"/>
    <property type="match status" value="1"/>
</dbReference>
<comment type="caution">
    <text evidence="6">The sequence shown here is derived from an EMBL/GenBank/DDBJ whole genome shotgun (WGS) entry which is preliminary data.</text>
</comment>
<gene>
    <name evidence="6" type="ORF">Ahy_B05g076249</name>
</gene>
<evidence type="ECO:0000259" key="5">
    <source>
        <dbReference type="PROSITE" id="PS51294"/>
    </source>
</evidence>
<feature type="domain" description="HTH myb-type" evidence="5">
    <location>
        <begin position="1"/>
        <end position="45"/>
    </location>
</feature>
<evidence type="ECO:0000256" key="3">
    <source>
        <dbReference type="SAM" id="MobiDB-lite"/>
    </source>
</evidence>
<accession>A0A444Z2U8</accession>
<feature type="domain" description="SANT" evidence="4">
    <location>
        <begin position="1"/>
        <end position="45"/>
    </location>
</feature>
<protein>
    <submittedName>
        <fullName evidence="6">Uncharacterized protein</fullName>
    </submittedName>
</protein>
<dbReference type="PROSITE" id="PS51293">
    <property type="entry name" value="SANT"/>
    <property type="match status" value="1"/>
</dbReference>
<feature type="region of interest" description="Disordered" evidence="3">
    <location>
        <begin position="40"/>
        <end position="78"/>
    </location>
</feature>
<comment type="subcellular location">
    <subcellularLocation>
        <location evidence="1">Nucleus</location>
    </subcellularLocation>
</comment>
<proteinExistence type="predicted"/>
<dbReference type="InterPro" id="IPR017884">
    <property type="entry name" value="SANT_dom"/>
</dbReference>
<dbReference type="InterPro" id="IPR001005">
    <property type="entry name" value="SANT/Myb"/>
</dbReference>
<dbReference type="PANTHER" id="PTHR44042">
    <property type="entry name" value="DUPLICATED HOMEODOMAIN-LIKE SUPERFAMILY PROTEIN-RELATED"/>
    <property type="match status" value="1"/>
</dbReference>
<dbReference type="Pfam" id="PF00249">
    <property type="entry name" value="Myb_DNA-binding"/>
    <property type="match status" value="1"/>
</dbReference>
<evidence type="ECO:0000313" key="7">
    <source>
        <dbReference type="Proteomes" id="UP000289738"/>
    </source>
</evidence>